<name>A0A4V3C7B9_9ACTN</name>
<dbReference type="Proteomes" id="UP000294901">
    <property type="component" value="Unassembled WGS sequence"/>
</dbReference>
<comment type="caution">
    <text evidence="1">The sequence shown here is derived from an EMBL/GenBank/DDBJ whole genome shotgun (WGS) entry which is preliminary data.</text>
</comment>
<protein>
    <submittedName>
        <fullName evidence="1">Uncharacterized protein</fullName>
    </submittedName>
</protein>
<gene>
    <name evidence="1" type="ORF">C8E87_0683</name>
</gene>
<sequence length="263" mass="28245">MSVANPPPSVAAADSIGLLDDYAPAQGHPEGWLQAVLNKMENDNLRSGGNLAFDRIDQNDYTPEEYAAWKWYRKETSGDSWARNVADHNAEGVKSPDTFVENKDYAAPPQLHINPPEFKTFNGDAAGAGTMAVSTAALNHFVEFLRQLAPAGGSGFLMEARDDLVNVNPRPGAFAVGTLTREVFVGDNGLSGLAGETATVLNKIQAFLFDFAMDLGKIAKDFEDTEELNALTADKFKSLTVDSDGAWGAVTEADVKSDSIADR</sequence>
<evidence type="ECO:0000313" key="2">
    <source>
        <dbReference type="Proteomes" id="UP000294901"/>
    </source>
</evidence>
<dbReference type="EMBL" id="SNWR01000001">
    <property type="protein sequence ID" value="TDO37088.1"/>
    <property type="molecule type" value="Genomic_DNA"/>
</dbReference>
<reference evidence="1 2" key="1">
    <citation type="submission" date="2019-03" db="EMBL/GenBank/DDBJ databases">
        <title>Sequencing the genomes of 1000 actinobacteria strains.</title>
        <authorList>
            <person name="Klenk H.-P."/>
        </authorList>
    </citation>
    <scope>NUCLEOTIDE SEQUENCE [LARGE SCALE GENOMIC DNA]</scope>
    <source>
        <strain evidence="1 2">DSM 43805</strain>
    </source>
</reference>
<dbReference type="RefSeq" id="WP_133871759.1">
    <property type="nucleotide sequence ID" value="NZ_BOMD01000100.1"/>
</dbReference>
<evidence type="ECO:0000313" key="1">
    <source>
        <dbReference type="EMBL" id="TDO37088.1"/>
    </source>
</evidence>
<organism evidence="1 2">
    <name type="scientific">Paractinoplanes brasiliensis</name>
    <dbReference type="NCBI Taxonomy" id="52695"/>
    <lineage>
        <taxon>Bacteria</taxon>
        <taxon>Bacillati</taxon>
        <taxon>Actinomycetota</taxon>
        <taxon>Actinomycetes</taxon>
        <taxon>Micromonosporales</taxon>
        <taxon>Micromonosporaceae</taxon>
        <taxon>Paractinoplanes</taxon>
    </lineage>
</organism>
<keyword evidence="2" id="KW-1185">Reference proteome</keyword>
<dbReference type="AlphaFoldDB" id="A0A4V3C7B9"/>
<accession>A0A4V3C7B9</accession>
<proteinExistence type="predicted"/>